<protein>
    <submittedName>
        <fullName evidence="1">Uncharacterized protein</fullName>
    </submittedName>
</protein>
<evidence type="ECO:0000313" key="1">
    <source>
        <dbReference type="EMBL" id="SDY49427.1"/>
    </source>
</evidence>
<dbReference type="EMBL" id="FNPG01000019">
    <property type="protein sequence ID" value="SDY49427.1"/>
    <property type="molecule type" value="Genomic_DNA"/>
</dbReference>
<sequence length="126" mass="14283">MYAYLDDGTFDLLGMNYILEKGIELSAGHFQPEAYINFVKEPDFGCEGRPEGKPIFAELEVYTLKGPKVLLAALQTLDETGLYDQMWVGYLKKKDGTIAFVSCRDGVDEYTVVDKKQWDNLKVKTI</sequence>
<dbReference type="Proteomes" id="UP000183918">
    <property type="component" value="Unassembled WGS sequence"/>
</dbReference>
<dbReference type="AlphaFoldDB" id="A0A1H3KB33"/>
<gene>
    <name evidence="1" type="ORF">SAMN02910414_01685</name>
</gene>
<keyword evidence="2" id="KW-1185">Reference proteome</keyword>
<evidence type="ECO:0000313" key="2">
    <source>
        <dbReference type="Proteomes" id="UP000183918"/>
    </source>
</evidence>
<organism evidence="1 2">
    <name type="scientific">Lachnobacterium bovis DSM 14045</name>
    <dbReference type="NCBI Taxonomy" id="1122142"/>
    <lineage>
        <taxon>Bacteria</taxon>
        <taxon>Bacillati</taxon>
        <taxon>Bacillota</taxon>
        <taxon>Clostridia</taxon>
        <taxon>Lachnospirales</taxon>
        <taxon>Lachnospiraceae</taxon>
        <taxon>Lachnobacterium</taxon>
    </lineage>
</organism>
<reference evidence="1 2" key="1">
    <citation type="submission" date="2016-10" db="EMBL/GenBank/DDBJ databases">
        <authorList>
            <person name="de Groot N.N."/>
        </authorList>
    </citation>
    <scope>NUCLEOTIDE SEQUENCE [LARGE SCALE GENOMIC DNA]</scope>
    <source>
        <strain evidence="1 2">DSM 14045</strain>
    </source>
</reference>
<dbReference type="eggNOG" id="ENOG502ZSS3">
    <property type="taxonomic scope" value="Bacteria"/>
</dbReference>
<accession>A0A1H3KB33</accession>
<dbReference type="OrthoDB" id="2048320at2"/>
<name>A0A1H3KB33_9FIRM</name>
<proteinExistence type="predicted"/>
<dbReference type="RefSeq" id="WP_074718010.1">
    <property type="nucleotide sequence ID" value="NZ_FNPG01000019.1"/>
</dbReference>